<comment type="caution">
    <text evidence="1">The sequence shown here is derived from an EMBL/GenBank/DDBJ whole genome shotgun (WGS) entry which is preliminary data.</text>
</comment>
<sequence length="198" mass="22481">MPDLTGWSVLFDIRPCLVHGDDIDPSTVFSVRDVRLHYMPDFHRKLVKDTGGGHKEFDQAMRDWRQLCSENNVTTPLITVIPIDLIYDEHMLSDSVPVFTPSHGAQLALATRMQDPNPSDYLRRWIPTLKAMVLRGHMLGPLDVKADEDIELRVGRMQRWGSIMVWVPLTDEEVQRAGYIEFPGVVGPVVQISNYGVS</sequence>
<keyword evidence="2" id="KW-1185">Reference proteome</keyword>
<accession>A0A4Y9YED6</accession>
<evidence type="ECO:0000313" key="2">
    <source>
        <dbReference type="Proteomes" id="UP000298327"/>
    </source>
</evidence>
<dbReference type="AlphaFoldDB" id="A0A4Y9YED6"/>
<reference evidence="1 2" key="1">
    <citation type="submission" date="2019-02" db="EMBL/GenBank/DDBJ databases">
        <title>Genome sequencing of the rare red list fungi Dentipellis fragilis.</title>
        <authorList>
            <person name="Buettner E."/>
            <person name="Kellner H."/>
        </authorList>
    </citation>
    <scope>NUCLEOTIDE SEQUENCE [LARGE SCALE GENOMIC DNA]</scope>
    <source>
        <strain evidence="1 2">DSM 105465</strain>
    </source>
</reference>
<proteinExistence type="predicted"/>
<evidence type="ECO:0000313" key="1">
    <source>
        <dbReference type="EMBL" id="TFY59811.1"/>
    </source>
</evidence>
<name>A0A4Y9YED6_9AGAM</name>
<dbReference type="EMBL" id="SEOQ01000597">
    <property type="protein sequence ID" value="TFY59811.1"/>
    <property type="molecule type" value="Genomic_DNA"/>
</dbReference>
<dbReference type="OrthoDB" id="3275784at2759"/>
<gene>
    <name evidence="1" type="ORF">EVG20_g7650</name>
</gene>
<organism evidence="1 2">
    <name type="scientific">Dentipellis fragilis</name>
    <dbReference type="NCBI Taxonomy" id="205917"/>
    <lineage>
        <taxon>Eukaryota</taxon>
        <taxon>Fungi</taxon>
        <taxon>Dikarya</taxon>
        <taxon>Basidiomycota</taxon>
        <taxon>Agaricomycotina</taxon>
        <taxon>Agaricomycetes</taxon>
        <taxon>Russulales</taxon>
        <taxon>Hericiaceae</taxon>
        <taxon>Dentipellis</taxon>
    </lineage>
</organism>
<dbReference type="Proteomes" id="UP000298327">
    <property type="component" value="Unassembled WGS sequence"/>
</dbReference>
<protein>
    <submittedName>
        <fullName evidence="1">Uncharacterized protein</fullName>
    </submittedName>
</protein>
<dbReference type="STRING" id="205917.A0A4Y9YED6"/>